<accession>A0A1J9P3Q6</accession>
<dbReference type="Proteomes" id="UP000182235">
    <property type="component" value="Unassembled WGS sequence"/>
</dbReference>
<dbReference type="VEuPathDB" id="FungiDB:AJ78_08497"/>
<sequence length="480" mass="55461">MVFSTGSNAAQALPLLLQPVELKTALEDDENILQKLTYPGLRDDFMDYLYARRSDIEAIVTRHLGLVTGGCQVAEEGWLHGSFNLCIPVNVRDPRYATKRVLFRVPLPYKTGERNYPGNSEEKLRCEVATYIWMQQHCPTVPIPSLLGFGFADGQSFHPFKRFPLQKQPQLGHGYMILEYIDEANASMLSKTWSDLRHDNIRRANLLRDLIDSQGYLHLTNRPLTPLLQHLENEGIPTDIGRDQIYFTSDAYVLDLLACYDNKLRYQPNSVLDNFDGRVQMAAVTAMRATHPHYLQRGLRRRPFVFTLTDLHQSNILVDGDWNIKYIIDLEWACSQPVDMLRAPYWLTDRPVDSILPDDGLQEFGKAHDEFLEIFEKEEKTMRETEPRKLPFSGSLTAIMRNGWANGSFWFFYALENPKGLFSLFFIHLMPRYGDSTNPNFYDVLSPYWNVDATDVVERKLKDKKDYEARLRKAFTGNDP</sequence>
<dbReference type="PANTHER" id="PTHR21310">
    <property type="entry name" value="AMINOGLYCOSIDE PHOSPHOTRANSFERASE-RELATED-RELATED"/>
    <property type="match status" value="1"/>
</dbReference>
<dbReference type="PANTHER" id="PTHR21310:SF37">
    <property type="entry name" value="AMINOGLYCOSIDE PHOSPHOTRANSFERASE DOMAIN-CONTAINING PROTEIN"/>
    <property type="match status" value="1"/>
</dbReference>
<dbReference type="InterPro" id="IPR051678">
    <property type="entry name" value="AGP_Transferase"/>
</dbReference>
<proteinExistence type="predicted"/>
<evidence type="ECO:0000313" key="2">
    <source>
        <dbReference type="EMBL" id="OJD10514.1"/>
    </source>
</evidence>
<gene>
    <name evidence="2" type="ORF">AJ78_08497</name>
</gene>
<dbReference type="Pfam" id="PF01636">
    <property type="entry name" value="APH"/>
    <property type="match status" value="1"/>
</dbReference>
<dbReference type="STRING" id="1447872.A0A1J9P3Q6"/>
<dbReference type="SUPFAM" id="SSF56112">
    <property type="entry name" value="Protein kinase-like (PK-like)"/>
    <property type="match status" value="1"/>
</dbReference>
<protein>
    <recommendedName>
        <fullName evidence="1">Aminoglycoside phosphotransferase domain-containing protein</fullName>
    </recommendedName>
</protein>
<dbReference type="InterPro" id="IPR002575">
    <property type="entry name" value="Aminoglycoside_PTrfase"/>
</dbReference>
<name>A0A1J9P3Q6_9EURO</name>
<evidence type="ECO:0000313" key="3">
    <source>
        <dbReference type="Proteomes" id="UP000182235"/>
    </source>
</evidence>
<comment type="caution">
    <text evidence="2">The sequence shown here is derived from an EMBL/GenBank/DDBJ whole genome shotgun (WGS) entry which is preliminary data.</text>
</comment>
<dbReference type="EMBL" id="LGRN01000769">
    <property type="protein sequence ID" value="OJD10514.1"/>
    <property type="molecule type" value="Genomic_DNA"/>
</dbReference>
<dbReference type="AlphaFoldDB" id="A0A1J9P3Q6"/>
<dbReference type="OrthoDB" id="4193134at2759"/>
<reference evidence="2 3" key="1">
    <citation type="submission" date="2015-07" db="EMBL/GenBank/DDBJ databases">
        <title>Emmonsia species relationships and genome sequence.</title>
        <authorList>
            <consortium name="The Broad Institute Genomics Platform"/>
            <person name="Cuomo C.A."/>
            <person name="Munoz J.F."/>
            <person name="Imamovic A."/>
            <person name="Priest M.E."/>
            <person name="Young S."/>
            <person name="Clay O.K."/>
            <person name="McEwen J.G."/>
        </authorList>
    </citation>
    <scope>NUCLEOTIDE SEQUENCE [LARGE SCALE GENOMIC DNA]</scope>
    <source>
        <strain evidence="2 3">UAMH 9510</strain>
    </source>
</reference>
<dbReference type="InterPro" id="IPR011009">
    <property type="entry name" value="Kinase-like_dom_sf"/>
</dbReference>
<keyword evidence="3" id="KW-1185">Reference proteome</keyword>
<organism evidence="2 3">
    <name type="scientific">Emergomyces pasteurianus Ep9510</name>
    <dbReference type="NCBI Taxonomy" id="1447872"/>
    <lineage>
        <taxon>Eukaryota</taxon>
        <taxon>Fungi</taxon>
        <taxon>Dikarya</taxon>
        <taxon>Ascomycota</taxon>
        <taxon>Pezizomycotina</taxon>
        <taxon>Eurotiomycetes</taxon>
        <taxon>Eurotiomycetidae</taxon>
        <taxon>Onygenales</taxon>
        <taxon>Ajellomycetaceae</taxon>
        <taxon>Emergomyces</taxon>
    </lineage>
</organism>
<evidence type="ECO:0000259" key="1">
    <source>
        <dbReference type="Pfam" id="PF01636"/>
    </source>
</evidence>
<feature type="domain" description="Aminoglycoside phosphotransferase" evidence="1">
    <location>
        <begin position="117"/>
        <end position="337"/>
    </location>
</feature>